<evidence type="ECO:0000313" key="12">
    <source>
        <dbReference type="Proteomes" id="UP000232875"/>
    </source>
</evidence>
<dbReference type="PANTHER" id="PTHR31650">
    <property type="entry name" value="O-ACYLTRANSFERASE (WSD1-LIKE) FAMILY PROTEIN"/>
    <property type="match status" value="1"/>
</dbReference>
<comment type="pathway">
    <text evidence="1">Glycerolipid metabolism; triacylglycerol biosynthesis.</text>
</comment>
<evidence type="ECO:0000256" key="5">
    <source>
        <dbReference type="ARBA" id="ARBA00024360"/>
    </source>
</evidence>
<dbReference type="Proteomes" id="UP000232875">
    <property type="component" value="Unassembled WGS sequence"/>
</dbReference>
<feature type="region of interest" description="Disordered" evidence="8">
    <location>
        <begin position="1"/>
        <end position="159"/>
    </location>
</feature>
<evidence type="ECO:0000256" key="3">
    <source>
        <dbReference type="ARBA" id="ARBA00022679"/>
    </source>
</evidence>
<keyword evidence="3" id="KW-0808">Transferase</keyword>
<accession>A0A2N1JHA6</accession>
<dbReference type="Pfam" id="PF06974">
    <property type="entry name" value="WS_DGAT_C"/>
    <property type="match status" value="1"/>
</dbReference>
<dbReference type="OrthoDB" id="619536at2759"/>
<comment type="catalytic activity">
    <reaction evidence="6">
        <text>a long chain fatty alcohol + a fatty acyl-CoA = a long-chain alcohol wax ester + CoA</text>
        <dbReference type="Rhea" id="RHEA:38443"/>
        <dbReference type="ChEBI" id="CHEBI:17135"/>
        <dbReference type="ChEBI" id="CHEBI:57287"/>
        <dbReference type="ChEBI" id="CHEBI:77636"/>
        <dbReference type="ChEBI" id="CHEBI:235323"/>
        <dbReference type="EC" id="2.3.1.75"/>
    </reaction>
</comment>
<feature type="compositionally biased region" description="Basic and acidic residues" evidence="8">
    <location>
        <begin position="53"/>
        <end position="63"/>
    </location>
</feature>
<dbReference type="UniPathway" id="UPA00282"/>
<gene>
    <name evidence="11" type="ORF">MVES_000343</name>
</gene>
<keyword evidence="4" id="KW-0012">Acyltransferase</keyword>
<evidence type="ECO:0000313" key="11">
    <source>
        <dbReference type="EMBL" id="PKI85922.1"/>
    </source>
</evidence>
<name>A0A2N1JHA6_9BASI</name>
<dbReference type="STRING" id="2020962.A0A2N1JHA6"/>
<organism evidence="11 12">
    <name type="scientific">Malassezia vespertilionis</name>
    <dbReference type="NCBI Taxonomy" id="2020962"/>
    <lineage>
        <taxon>Eukaryota</taxon>
        <taxon>Fungi</taxon>
        <taxon>Dikarya</taxon>
        <taxon>Basidiomycota</taxon>
        <taxon>Ustilaginomycotina</taxon>
        <taxon>Malasseziomycetes</taxon>
        <taxon>Malasseziales</taxon>
        <taxon>Malasseziaceae</taxon>
        <taxon>Malassezia</taxon>
    </lineage>
</organism>
<feature type="region of interest" description="Disordered" evidence="8">
    <location>
        <begin position="289"/>
        <end position="310"/>
    </location>
</feature>
<feature type="compositionally biased region" description="Basic and acidic residues" evidence="8">
    <location>
        <begin position="129"/>
        <end position="138"/>
    </location>
</feature>
<comment type="similarity">
    <text evidence="5">In the N-terminal section; belongs to the long-chain O-acyltransferase family.</text>
</comment>
<dbReference type="PANTHER" id="PTHR31650:SF1">
    <property type="entry name" value="WAX ESTER SYNTHASE_DIACYLGLYCEROL ACYLTRANSFERASE 4-RELATED"/>
    <property type="match status" value="1"/>
</dbReference>
<feature type="compositionally biased region" description="Basic and acidic residues" evidence="8">
    <location>
        <begin position="291"/>
        <end position="306"/>
    </location>
</feature>
<dbReference type="InterPro" id="IPR045034">
    <property type="entry name" value="O-acyltransferase_WSD1-like"/>
</dbReference>
<dbReference type="GO" id="GO:0004144">
    <property type="term" value="F:diacylglycerol O-acyltransferase activity"/>
    <property type="evidence" value="ECO:0007669"/>
    <property type="project" value="UniProtKB-EC"/>
</dbReference>
<feature type="compositionally biased region" description="Basic and acidic residues" evidence="8">
    <location>
        <begin position="91"/>
        <end position="117"/>
    </location>
</feature>
<evidence type="ECO:0000256" key="8">
    <source>
        <dbReference type="SAM" id="MobiDB-lite"/>
    </source>
</evidence>
<protein>
    <submittedName>
        <fullName evidence="11">Uncharacterized protein</fullName>
    </submittedName>
</protein>
<proteinExistence type="inferred from homology"/>
<dbReference type="InterPro" id="IPR009721">
    <property type="entry name" value="O-acyltransferase_WSD1_C"/>
</dbReference>
<comment type="pathway">
    <text evidence="2">Lipid metabolism.</text>
</comment>
<evidence type="ECO:0000256" key="7">
    <source>
        <dbReference type="ARBA" id="ARBA00048109"/>
    </source>
</evidence>
<evidence type="ECO:0000256" key="2">
    <source>
        <dbReference type="ARBA" id="ARBA00005189"/>
    </source>
</evidence>
<evidence type="ECO:0000256" key="6">
    <source>
        <dbReference type="ARBA" id="ARBA00047604"/>
    </source>
</evidence>
<evidence type="ECO:0000256" key="4">
    <source>
        <dbReference type="ARBA" id="ARBA00023315"/>
    </source>
</evidence>
<dbReference type="GO" id="GO:0005886">
    <property type="term" value="C:plasma membrane"/>
    <property type="evidence" value="ECO:0007669"/>
    <property type="project" value="TreeGrafter"/>
</dbReference>
<keyword evidence="12" id="KW-1185">Reference proteome</keyword>
<evidence type="ECO:0000256" key="1">
    <source>
        <dbReference type="ARBA" id="ARBA00004771"/>
    </source>
</evidence>
<sequence length="727" mass="83047">MAQVYGSRKAVNDVGAPKKVLPEGRSHRVRSSADAAKVQRDYDAIRAGARPLPAKEEPVLEPRKPRRSLREPTVMEEDEEEVERLRRRRQRREERRELEQQMVYKDAERSHSADARRSRPSSRNSSLDVFHEATEQHPRARQSRAPRRSAMPVSTPGAAGLMENASVCDRESTIADDVTLAAQDPPQSNRHRKLASVPQGQVNLMKEGRLFSMNGIDNLTLLMEDDAYQPVCYSIYMFKTELDYLTVRDFFEVLAQLYPKYRYVVDFNPYAATGRDRKKRKEHARLFGATEEEKQAHREEHSEAARSGRIPFNSGPRNWYSKSLKAGSWFRPAQWRIDDDFHVSENINVLNCGGDSSDDVLFDIAGRFLSRHFNFNKPIWEALLVRGLNTVEGAKSALMIKIHHCFSDGQGMIQSYHAALTAMSKNVGIKEVQQWVDVAMRKKEAGQNRIKPTMGGTLSHICYVTRELYFRRRKTFLYRDPKQRRVTGRLYYHSDGIPMKDIALIRDAFPLANMHLTVNDVAVALLARAMQVTAIKMGSQSKADSRAALFVPVSRRPIGDWELFNYTTGAMAWVPYPDLDKTSIEEQLLHVNKEMKRMKRSYLPSIWYNLFYTYCKARVLFLPNYPGWRQLFFRAFSEYHVATNVPGPTEPVSFGKHEAYSYHVLPPSSPGKATMAIGMISYASLFSLAVSCDNVPEFKQLPLLLCESFQESAAAMIQAAKEKLGRV</sequence>
<dbReference type="GO" id="GO:0047196">
    <property type="term" value="F:long-chain-alcohol O-fatty-acyltransferase activity"/>
    <property type="evidence" value="ECO:0007669"/>
    <property type="project" value="UniProtKB-EC"/>
</dbReference>
<feature type="domain" description="O-acyltransferase WSD1-like N-terminal" evidence="9">
    <location>
        <begin position="330"/>
        <end position="439"/>
    </location>
</feature>
<feature type="domain" description="O-acyltransferase WSD1 C-terminal" evidence="10">
    <location>
        <begin position="582"/>
        <end position="710"/>
    </location>
</feature>
<evidence type="ECO:0000259" key="10">
    <source>
        <dbReference type="Pfam" id="PF06974"/>
    </source>
</evidence>
<dbReference type="EMBL" id="KZ454987">
    <property type="protein sequence ID" value="PKI85922.1"/>
    <property type="molecule type" value="Genomic_DNA"/>
</dbReference>
<reference evidence="11 12" key="1">
    <citation type="submission" date="2017-10" db="EMBL/GenBank/DDBJ databases">
        <title>A novel species of cold-tolerant Malassezia isolated from bats.</title>
        <authorList>
            <person name="Lorch J.M."/>
            <person name="Palmer J.M."/>
            <person name="Vanderwolf K.J."/>
            <person name="Schmidt K.Z."/>
            <person name="Verant M.L."/>
            <person name="Weller T.J."/>
            <person name="Blehert D.S."/>
        </authorList>
    </citation>
    <scope>NUCLEOTIDE SEQUENCE [LARGE SCALE GENOMIC DNA]</scope>
    <source>
        <strain evidence="11 12">NWHC:44797-103</strain>
    </source>
</reference>
<comment type="catalytic activity">
    <reaction evidence="7">
        <text>an acyl-CoA + a 1,2-diacyl-sn-glycerol = a triacyl-sn-glycerol + CoA</text>
        <dbReference type="Rhea" id="RHEA:10868"/>
        <dbReference type="ChEBI" id="CHEBI:17815"/>
        <dbReference type="ChEBI" id="CHEBI:57287"/>
        <dbReference type="ChEBI" id="CHEBI:58342"/>
        <dbReference type="ChEBI" id="CHEBI:64615"/>
        <dbReference type="EC" id="2.3.1.20"/>
    </reaction>
</comment>
<dbReference type="Pfam" id="PF03007">
    <property type="entry name" value="WS_DGAT_cat"/>
    <property type="match status" value="1"/>
</dbReference>
<dbReference type="GO" id="GO:0019432">
    <property type="term" value="P:triglyceride biosynthetic process"/>
    <property type="evidence" value="ECO:0007669"/>
    <property type="project" value="UniProtKB-UniPathway"/>
</dbReference>
<evidence type="ECO:0000259" key="9">
    <source>
        <dbReference type="Pfam" id="PF03007"/>
    </source>
</evidence>
<dbReference type="InterPro" id="IPR004255">
    <property type="entry name" value="O-acyltransferase_WSD1_N"/>
</dbReference>
<dbReference type="AlphaFoldDB" id="A0A2N1JHA6"/>